<keyword evidence="3" id="KW-0813">Transport</keyword>
<keyword evidence="10" id="KW-1185">Reference proteome</keyword>
<dbReference type="PANTHER" id="PTHR15813:SF9">
    <property type="entry name" value="PX DOMAIN-CONTAINING PROTEIN"/>
    <property type="match status" value="1"/>
</dbReference>
<dbReference type="Pfam" id="PF00787">
    <property type="entry name" value="PX"/>
    <property type="match status" value="1"/>
</dbReference>
<dbReference type="SUPFAM" id="SSF64268">
    <property type="entry name" value="PX domain"/>
    <property type="match status" value="1"/>
</dbReference>
<accession>A0AAV6UWD4</accession>
<keyword evidence="4" id="KW-0653">Protein transport</keyword>
<dbReference type="Gene3D" id="3.30.1520.10">
    <property type="entry name" value="Phox-like domain"/>
    <property type="match status" value="1"/>
</dbReference>
<gene>
    <name evidence="9" type="ORF">JTE90_018774</name>
</gene>
<feature type="domain" description="PX" evidence="8">
    <location>
        <begin position="1"/>
        <end position="122"/>
    </location>
</feature>
<dbReference type="SMART" id="SM00312">
    <property type="entry name" value="PX"/>
    <property type="match status" value="1"/>
</dbReference>
<comment type="similarity">
    <text evidence="2">Belongs to the sorting nexin family.</text>
</comment>
<evidence type="ECO:0000256" key="5">
    <source>
        <dbReference type="ARBA" id="ARBA00023121"/>
    </source>
</evidence>
<protein>
    <recommendedName>
        <fullName evidence="8">PX domain-containing protein</fullName>
    </recommendedName>
</protein>
<dbReference type="AlphaFoldDB" id="A0AAV6UWD4"/>
<proteinExistence type="inferred from homology"/>
<reference evidence="9 10" key="1">
    <citation type="journal article" date="2022" name="Nat. Ecol. Evol.">
        <title>A masculinizing supergene underlies an exaggerated male reproductive morph in a spider.</title>
        <authorList>
            <person name="Hendrickx F."/>
            <person name="De Corte Z."/>
            <person name="Sonet G."/>
            <person name="Van Belleghem S.M."/>
            <person name="Kostlbacher S."/>
            <person name="Vangestel C."/>
        </authorList>
    </citation>
    <scope>NUCLEOTIDE SEQUENCE [LARGE SCALE GENOMIC DNA]</scope>
    <source>
        <strain evidence="9">W744_W776</strain>
    </source>
</reference>
<evidence type="ECO:0000259" key="8">
    <source>
        <dbReference type="PROSITE" id="PS50195"/>
    </source>
</evidence>
<dbReference type="GO" id="GO:1901981">
    <property type="term" value="F:phosphatidylinositol phosphate binding"/>
    <property type="evidence" value="ECO:0007669"/>
    <property type="project" value="TreeGrafter"/>
</dbReference>
<comment type="caution">
    <text evidence="9">The sequence shown here is derived from an EMBL/GenBank/DDBJ whole genome shotgun (WGS) entry which is preliminary data.</text>
</comment>
<evidence type="ECO:0000313" key="10">
    <source>
        <dbReference type="Proteomes" id="UP000827092"/>
    </source>
</evidence>
<sequence length="163" mass="18813">MISVLIPSFHQVQGNHGKHFTVFLIEVYVSGKCTKLERRYRAFHSLYKQLKHLQNAPEFPPKKVRNLNPKVLEQRRKGLENYIQELLKCKPVPKQLLNFLSISGLSPASSVNSFNMEESREIIHQPVVMFSSKLYIEDDQSSTLPNIVSKGLFMAFYSSDEEN</sequence>
<dbReference type="Proteomes" id="UP000827092">
    <property type="component" value="Unassembled WGS sequence"/>
</dbReference>
<dbReference type="InterPro" id="IPR036871">
    <property type="entry name" value="PX_dom_sf"/>
</dbReference>
<evidence type="ECO:0000256" key="4">
    <source>
        <dbReference type="ARBA" id="ARBA00022927"/>
    </source>
</evidence>
<dbReference type="GO" id="GO:0030659">
    <property type="term" value="C:cytoplasmic vesicle membrane"/>
    <property type="evidence" value="ECO:0007669"/>
    <property type="project" value="UniProtKB-SubCell"/>
</dbReference>
<dbReference type="EMBL" id="JAFNEN010000260">
    <property type="protein sequence ID" value="KAG8187775.1"/>
    <property type="molecule type" value="Genomic_DNA"/>
</dbReference>
<keyword evidence="5" id="KW-0446">Lipid-binding</keyword>
<comment type="subcellular location">
    <subcellularLocation>
        <location evidence="1">Cytoplasmic vesicle membrane</location>
        <topology evidence="1">Peripheral membrane protein</topology>
        <orientation evidence="1">Cytoplasmic side</orientation>
    </subcellularLocation>
</comment>
<keyword evidence="7" id="KW-0968">Cytoplasmic vesicle</keyword>
<evidence type="ECO:0000256" key="3">
    <source>
        <dbReference type="ARBA" id="ARBA00022448"/>
    </source>
</evidence>
<evidence type="ECO:0000256" key="7">
    <source>
        <dbReference type="ARBA" id="ARBA00023329"/>
    </source>
</evidence>
<evidence type="ECO:0000256" key="2">
    <source>
        <dbReference type="ARBA" id="ARBA00010883"/>
    </source>
</evidence>
<evidence type="ECO:0000313" key="9">
    <source>
        <dbReference type="EMBL" id="KAG8187775.1"/>
    </source>
</evidence>
<name>A0AAV6UWD4_9ARAC</name>
<keyword evidence="6" id="KW-0472">Membrane</keyword>
<dbReference type="InterPro" id="IPR052467">
    <property type="entry name" value="Sorting_nexin_PX-domain"/>
</dbReference>
<dbReference type="GO" id="GO:0015031">
    <property type="term" value="P:protein transport"/>
    <property type="evidence" value="ECO:0007669"/>
    <property type="project" value="UniProtKB-KW"/>
</dbReference>
<dbReference type="PROSITE" id="PS50195">
    <property type="entry name" value="PX"/>
    <property type="match status" value="1"/>
</dbReference>
<organism evidence="9 10">
    <name type="scientific">Oedothorax gibbosus</name>
    <dbReference type="NCBI Taxonomy" id="931172"/>
    <lineage>
        <taxon>Eukaryota</taxon>
        <taxon>Metazoa</taxon>
        <taxon>Ecdysozoa</taxon>
        <taxon>Arthropoda</taxon>
        <taxon>Chelicerata</taxon>
        <taxon>Arachnida</taxon>
        <taxon>Araneae</taxon>
        <taxon>Araneomorphae</taxon>
        <taxon>Entelegynae</taxon>
        <taxon>Araneoidea</taxon>
        <taxon>Linyphiidae</taxon>
        <taxon>Erigoninae</taxon>
        <taxon>Oedothorax</taxon>
    </lineage>
</organism>
<evidence type="ECO:0000256" key="6">
    <source>
        <dbReference type="ARBA" id="ARBA00023136"/>
    </source>
</evidence>
<evidence type="ECO:0000256" key="1">
    <source>
        <dbReference type="ARBA" id="ARBA00004180"/>
    </source>
</evidence>
<dbReference type="PANTHER" id="PTHR15813">
    <property type="entry name" value="SORTING NEXIN-22 AND 24"/>
    <property type="match status" value="1"/>
</dbReference>
<dbReference type="InterPro" id="IPR001683">
    <property type="entry name" value="PX_dom"/>
</dbReference>